<dbReference type="InterPro" id="IPR041468">
    <property type="entry name" value="HTH_ParB/Spo0J"/>
</dbReference>
<feature type="non-terminal residue" evidence="2">
    <location>
        <position position="1"/>
    </location>
</feature>
<comment type="caution">
    <text evidence="2">The sequence shown here is derived from an EMBL/GenBank/DDBJ whole genome shotgun (WGS) entry which is preliminary data.</text>
</comment>
<evidence type="ECO:0000313" key="2">
    <source>
        <dbReference type="EMBL" id="GAG46887.1"/>
    </source>
</evidence>
<dbReference type="Pfam" id="PF17762">
    <property type="entry name" value="HTH_ParB"/>
    <property type="match status" value="1"/>
</dbReference>
<name>X0YI75_9ZZZZ</name>
<dbReference type="Gene3D" id="1.10.10.2830">
    <property type="match status" value="1"/>
</dbReference>
<sequence length="138" mass="15984">KALQQNAKGLEMSGSPDCNIGRTFISTFHFPKKVTKANPITRIYRNPIYLAKEYKRMIDSGQVKNQSGLARKLGISRVRIHQILSLLKLNPLVVQELERLGDLLKSKIITERMLRPYVNKSFREQKELLYILKTLFKV</sequence>
<feature type="domain" description="ParB/Spo0J HTH" evidence="1">
    <location>
        <begin position="46"/>
        <end position="98"/>
    </location>
</feature>
<dbReference type="EMBL" id="BARS01050273">
    <property type="protein sequence ID" value="GAG46887.1"/>
    <property type="molecule type" value="Genomic_DNA"/>
</dbReference>
<gene>
    <name evidence="2" type="ORF">S01H1_75079</name>
</gene>
<organism evidence="2">
    <name type="scientific">marine sediment metagenome</name>
    <dbReference type="NCBI Taxonomy" id="412755"/>
    <lineage>
        <taxon>unclassified sequences</taxon>
        <taxon>metagenomes</taxon>
        <taxon>ecological metagenomes</taxon>
    </lineage>
</organism>
<reference evidence="2" key="1">
    <citation type="journal article" date="2014" name="Front. Microbiol.">
        <title>High frequency of phylogenetically diverse reductive dehalogenase-homologous genes in deep subseafloor sedimentary metagenomes.</title>
        <authorList>
            <person name="Kawai M."/>
            <person name="Futagami T."/>
            <person name="Toyoda A."/>
            <person name="Takaki Y."/>
            <person name="Nishi S."/>
            <person name="Hori S."/>
            <person name="Arai W."/>
            <person name="Tsubouchi T."/>
            <person name="Morono Y."/>
            <person name="Uchiyama I."/>
            <person name="Ito T."/>
            <person name="Fujiyama A."/>
            <person name="Inagaki F."/>
            <person name="Takami H."/>
        </authorList>
    </citation>
    <scope>NUCLEOTIDE SEQUENCE</scope>
    <source>
        <strain evidence="2">Expedition CK06-06</strain>
    </source>
</reference>
<evidence type="ECO:0000259" key="1">
    <source>
        <dbReference type="Pfam" id="PF17762"/>
    </source>
</evidence>
<protein>
    <recommendedName>
        <fullName evidence="1">ParB/Spo0J HTH domain-containing protein</fullName>
    </recommendedName>
</protein>
<dbReference type="SUPFAM" id="SSF109709">
    <property type="entry name" value="KorB DNA-binding domain-like"/>
    <property type="match status" value="1"/>
</dbReference>
<dbReference type="AlphaFoldDB" id="X0YI75"/>
<proteinExistence type="predicted"/>
<accession>X0YI75</accession>